<organism evidence="9 10">
    <name type="scientific">Alternaria atra</name>
    <dbReference type="NCBI Taxonomy" id="119953"/>
    <lineage>
        <taxon>Eukaryota</taxon>
        <taxon>Fungi</taxon>
        <taxon>Dikarya</taxon>
        <taxon>Ascomycota</taxon>
        <taxon>Pezizomycotina</taxon>
        <taxon>Dothideomycetes</taxon>
        <taxon>Pleosporomycetidae</taxon>
        <taxon>Pleosporales</taxon>
        <taxon>Pleosporineae</taxon>
        <taxon>Pleosporaceae</taxon>
        <taxon>Alternaria</taxon>
        <taxon>Alternaria sect. Ulocladioides</taxon>
    </lineage>
</organism>
<dbReference type="InterPro" id="IPR010140">
    <property type="entry name" value="Histidinol_P_phosphatase_HisJ"/>
</dbReference>
<comment type="pathway">
    <text evidence="1">Amino-acid biosynthesis; L-histidine biosynthesis; L-histidine from 5-phospho-alpha-D-ribose 1-diphosphate: step 8/9.</text>
</comment>
<dbReference type="Gene3D" id="1.20.1270.60">
    <property type="entry name" value="Arfaptin homology (AH) domain/BAR domain"/>
    <property type="match status" value="1"/>
</dbReference>
<dbReference type="Gene3D" id="3.20.20.140">
    <property type="entry name" value="Metal-dependent hydrolases"/>
    <property type="match status" value="1"/>
</dbReference>
<evidence type="ECO:0000313" key="9">
    <source>
        <dbReference type="EMBL" id="CAG5145154.1"/>
    </source>
</evidence>
<gene>
    <name evidence="9" type="ORF">ALTATR162_LOCUS1662</name>
</gene>
<sequence length="680" mass="75844">MENLGKISAFGKNISASFTPWAARTQQYVKEQVGNVEDKVRLPCLARCHTQLPPDYIELEKRVDALKKVHTTMLQVTSQYANEAYDYPANIRESFNDLGRTVSEKVNLLSSATSPAEAQAALTAPPSAKPQPKTFNHAIARAALNSSHMLTSEQTGSSEDPLATALEKYAIASEKVGEARLAQDAQIQSRFLAGWSTTLNTNIQFATRARKAVENSRLSLDATKANAKGPAFTLPGQAPKTAMDDDISEEARAKIEQAEDEFVGQTEEAVGVMKNVLDTPEPLRNLAELIAAQLEYHKKAYEILSELAPVVEQLQVEQETGPFLGREIAGFASHSDGIYSINSVNAFSVQPFHCWDATSTHAAIYQTCSNYKNMPYSHHSHSGQFCGHAQNTLEEVVQAAIAKGFHTFSLTEHIPRPFEDFYPEEADSHTVDSLAKLFDDFIIEAHRLRDVYSNQIQILIGFETEYIRPSTLQIIRSILDKYTFDFFMGSVHHTHTIPIDYDRTMYEQARDKAGGTDERLFEDYFDSQYEMLQELRPPVVGHFDLIRLLSDHRDADFKDMAGVWDKIQRNLEFVASYGALLELNSSGLRKGLAEPYPCLPICQMFLAMGGGFVMSDDSHGIDQIGTNYVRLLAFIQKAGIDRIHYADRAGVRKDSRFPNAGFSSVAVTDLAQSPFWANIR</sequence>
<dbReference type="UniPathway" id="UPA00031">
    <property type="reaction ID" value="UER00013"/>
</dbReference>
<dbReference type="SUPFAM" id="SSF89550">
    <property type="entry name" value="PHP domain-like"/>
    <property type="match status" value="1"/>
</dbReference>
<dbReference type="Proteomes" id="UP000676310">
    <property type="component" value="Unassembled WGS sequence"/>
</dbReference>
<dbReference type="RefSeq" id="XP_043165195.1">
    <property type="nucleotide sequence ID" value="XM_043309260.1"/>
</dbReference>
<name>A0A8J2HWV5_9PLEO</name>
<keyword evidence="5" id="KW-0378">Hydrolase</keyword>
<evidence type="ECO:0000256" key="7">
    <source>
        <dbReference type="ARBA" id="ARBA00049158"/>
    </source>
</evidence>
<dbReference type="GeneID" id="67013021"/>
<comment type="caution">
    <text evidence="9">The sequence shown here is derived from an EMBL/GenBank/DDBJ whole genome shotgun (WGS) entry which is preliminary data.</text>
</comment>
<dbReference type="SUPFAM" id="SSF103657">
    <property type="entry name" value="BAR/IMD domain-like"/>
    <property type="match status" value="1"/>
</dbReference>
<dbReference type="Pfam" id="PF10455">
    <property type="entry name" value="BAR_2"/>
    <property type="match status" value="1"/>
</dbReference>
<evidence type="ECO:0000256" key="1">
    <source>
        <dbReference type="ARBA" id="ARBA00004970"/>
    </source>
</evidence>
<dbReference type="GO" id="GO:0004401">
    <property type="term" value="F:histidinol-phosphatase activity"/>
    <property type="evidence" value="ECO:0007669"/>
    <property type="project" value="UniProtKB-EC"/>
</dbReference>
<evidence type="ECO:0000259" key="8">
    <source>
        <dbReference type="Pfam" id="PF02811"/>
    </source>
</evidence>
<dbReference type="PANTHER" id="PTHR21039">
    <property type="entry name" value="HISTIDINOL PHOSPHATASE-RELATED"/>
    <property type="match status" value="1"/>
</dbReference>
<dbReference type="OrthoDB" id="5957391at2759"/>
<dbReference type="CDD" id="cd12110">
    <property type="entry name" value="PHP_HisPPase_Hisj_like"/>
    <property type="match status" value="1"/>
</dbReference>
<evidence type="ECO:0000256" key="3">
    <source>
        <dbReference type="ARBA" id="ARBA00013085"/>
    </source>
</evidence>
<comment type="similarity">
    <text evidence="2">Belongs to the PHP hydrolase family. HisK subfamily.</text>
</comment>
<evidence type="ECO:0000256" key="2">
    <source>
        <dbReference type="ARBA" id="ARBA00009152"/>
    </source>
</evidence>
<dbReference type="GO" id="GO:0000105">
    <property type="term" value="P:L-histidine biosynthetic process"/>
    <property type="evidence" value="ECO:0007669"/>
    <property type="project" value="UniProtKB-UniPathway"/>
</dbReference>
<evidence type="ECO:0000256" key="5">
    <source>
        <dbReference type="ARBA" id="ARBA00022801"/>
    </source>
</evidence>
<dbReference type="FunFam" id="3.20.20.140:FF:000059">
    <property type="entry name" value="Histidinol-phosphatase"/>
    <property type="match status" value="1"/>
</dbReference>
<evidence type="ECO:0000313" key="10">
    <source>
        <dbReference type="Proteomes" id="UP000676310"/>
    </source>
</evidence>
<dbReference type="Pfam" id="PF02811">
    <property type="entry name" value="PHP"/>
    <property type="match status" value="1"/>
</dbReference>
<dbReference type="InterPro" id="IPR004013">
    <property type="entry name" value="PHP_dom"/>
</dbReference>
<keyword evidence="4" id="KW-0028">Amino-acid biosynthesis</keyword>
<dbReference type="InterPro" id="IPR027267">
    <property type="entry name" value="AH/BAR_dom_sf"/>
</dbReference>
<dbReference type="InterPro" id="IPR018859">
    <property type="entry name" value="BAR_dom-cont"/>
</dbReference>
<dbReference type="AlphaFoldDB" id="A0A8J2HWV5"/>
<comment type="catalytic activity">
    <reaction evidence="7">
        <text>L-histidinol phosphate + H2O = L-histidinol + phosphate</text>
        <dbReference type="Rhea" id="RHEA:14465"/>
        <dbReference type="ChEBI" id="CHEBI:15377"/>
        <dbReference type="ChEBI" id="CHEBI:43474"/>
        <dbReference type="ChEBI" id="CHEBI:57699"/>
        <dbReference type="ChEBI" id="CHEBI:57980"/>
        <dbReference type="EC" id="3.1.3.15"/>
    </reaction>
</comment>
<dbReference type="GO" id="GO:0005737">
    <property type="term" value="C:cytoplasm"/>
    <property type="evidence" value="ECO:0007669"/>
    <property type="project" value="TreeGrafter"/>
</dbReference>
<protein>
    <recommendedName>
        <fullName evidence="3">histidinol-phosphatase</fullName>
        <ecNumber evidence="3">3.1.3.15</ecNumber>
    </recommendedName>
</protein>
<keyword evidence="6" id="KW-0368">Histidine biosynthesis</keyword>
<dbReference type="EC" id="3.1.3.15" evidence="3"/>
<evidence type="ECO:0000256" key="4">
    <source>
        <dbReference type="ARBA" id="ARBA00022605"/>
    </source>
</evidence>
<dbReference type="CDD" id="cd07600">
    <property type="entry name" value="BAR_Gvp36"/>
    <property type="match status" value="1"/>
</dbReference>
<dbReference type="PANTHER" id="PTHR21039:SF0">
    <property type="entry name" value="HISTIDINOL-PHOSPHATASE"/>
    <property type="match status" value="1"/>
</dbReference>
<dbReference type="EMBL" id="CAJRGZ010000015">
    <property type="protein sequence ID" value="CAG5145154.1"/>
    <property type="molecule type" value="Genomic_DNA"/>
</dbReference>
<dbReference type="NCBIfam" id="TIGR01856">
    <property type="entry name" value="hisJ_fam"/>
    <property type="match status" value="1"/>
</dbReference>
<keyword evidence="10" id="KW-1185">Reference proteome</keyword>
<proteinExistence type="inferred from homology"/>
<evidence type="ECO:0000256" key="6">
    <source>
        <dbReference type="ARBA" id="ARBA00023102"/>
    </source>
</evidence>
<reference evidence="9" key="1">
    <citation type="submission" date="2021-05" db="EMBL/GenBank/DDBJ databases">
        <authorList>
            <person name="Stam R."/>
        </authorList>
    </citation>
    <scope>NUCLEOTIDE SEQUENCE</scope>
    <source>
        <strain evidence="9">CS162</strain>
    </source>
</reference>
<accession>A0A8J2HWV5</accession>
<feature type="domain" description="PHP" evidence="8">
    <location>
        <begin position="378"/>
        <end position="586"/>
    </location>
</feature>
<dbReference type="InterPro" id="IPR016195">
    <property type="entry name" value="Pol/histidinol_Pase-like"/>
</dbReference>